<dbReference type="GO" id="GO:0015379">
    <property type="term" value="F:potassium:chloride symporter activity"/>
    <property type="evidence" value="ECO:0007669"/>
    <property type="project" value="InterPro"/>
</dbReference>
<feature type="transmembrane region" description="Helical" evidence="12">
    <location>
        <begin position="311"/>
        <end position="331"/>
    </location>
</feature>
<dbReference type="Pfam" id="PF02386">
    <property type="entry name" value="TrkH"/>
    <property type="match status" value="1"/>
</dbReference>
<evidence type="ECO:0000313" key="14">
    <source>
        <dbReference type="Proteomes" id="UP000011651"/>
    </source>
</evidence>
<evidence type="ECO:0000256" key="6">
    <source>
        <dbReference type="ARBA" id="ARBA00022958"/>
    </source>
</evidence>
<keyword evidence="2 10" id="KW-0813">Transport</keyword>
<keyword evidence="9 10" id="KW-0472">Membrane</keyword>
<evidence type="ECO:0000256" key="4">
    <source>
        <dbReference type="ARBA" id="ARBA00022538"/>
    </source>
</evidence>
<keyword evidence="11" id="KW-0479">Metal-binding</keyword>
<dbReference type="PATRIC" id="fig|1204738.3.peg.2115"/>
<keyword evidence="8 10" id="KW-0406">Ion transport</keyword>
<feature type="transmembrane region" description="Helical" evidence="12">
    <location>
        <begin position="47"/>
        <end position="71"/>
    </location>
</feature>
<feature type="binding site" evidence="11">
    <location>
        <position position="354"/>
    </location>
    <ligand>
        <name>K(+)</name>
        <dbReference type="ChEBI" id="CHEBI:29103"/>
    </ligand>
</feature>
<feature type="transmembrane region" description="Helical" evidence="12">
    <location>
        <begin position="77"/>
        <end position="98"/>
    </location>
</feature>
<evidence type="ECO:0000256" key="3">
    <source>
        <dbReference type="ARBA" id="ARBA00022475"/>
    </source>
</evidence>
<comment type="subcellular location">
    <subcellularLocation>
        <location evidence="10">Cell inner membrane</location>
        <topology evidence="10">Multi-pass membrane protein</topology>
    </subcellularLocation>
    <subcellularLocation>
        <location evidence="1">Cell membrane</location>
        <topology evidence="1">Multi-pass membrane protein</topology>
    </subcellularLocation>
</comment>
<dbReference type="EMBL" id="AOPO01000004">
    <property type="protein sequence ID" value="ELY21841.1"/>
    <property type="molecule type" value="Genomic_DNA"/>
</dbReference>
<evidence type="ECO:0000256" key="10">
    <source>
        <dbReference type="PIRNR" id="PIRNR006247"/>
    </source>
</evidence>
<dbReference type="PANTHER" id="PTHR32024">
    <property type="entry name" value="TRK SYSTEM POTASSIUM UPTAKE PROTEIN TRKG-RELATED"/>
    <property type="match status" value="1"/>
</dbReference>
<feature type="binding site" evidence="11">
    <location>
        <position position="471"/>
    </location>
    <ligand>
        <name>K(+)</name>
        <dbReference type="ChEBI" id="CHEBI:29103"/>
    </ligand>
</feature>
<feature type="transmembrane region" description="Helical" evidence="12">
    <location>
        <begin position="276"/>
        <end position="299"/>
    </location>
</feature>
<dbReference type="GO" id="GO:0005886">
    <property type="term" value="C:plasma membrane"/>
    <property type="evidence" value="ECO:0007669"/>
    <property type="project" value="UniProtKB-SubCell"/>
</dbReference>
<comment type="caution">
    <text evidence="13">The sequence shown here is derived from an EMBL/GenBank/DDBJ whole genome shotgun (WGS) entry which is preliminary data.</text>
</comment>
<keyword evidence="10" id="KW-0997">Cell inner membrane</keyword>
<organism evidence="13 14">
    <name type="scientific">Vreelandella titanicae BH1</name>
    <dbReference type="NCBI Taxonomy" id="1204738"/>
    <lineage>
        <taxon>Bacteria</taxon>
        <taxon>Pseudomonadati</taxon>
        <taxon>Pseudomonadota</taxon>
        <taxon>Gammaproteobacteria</taxon>
        <taxon>Oceanospirillales</taxon>
        <taxon>Halomonadaceae</taxon>
        <taxon>Vreelandella</taxon>
    </lineage>
</organism>
<feature type="transmembrane region" description="Helical" evidence="12">
    <location>
        <begin position="365"/>
        <end position="384"/>
    </location>
</feature>
<evidence type="ECO:0000256" key="2">
    <source>
        <dbReference type="ARBA" id="ARBA00022448"/>
    </source>
</evidence>
<keyword evidence="4 10" id="KW-0633">Potassium transport</keyword>
<sequence length="522" mass="57379">MFFYRLFMEGHGVMADVKNTKRRAGHMTPFTPWFYRSRYVYRHWAPVFKIISILWVVLALFMLVPFVVLLIERDPDAPAFGVSILIVLGAAALTWLLTYRAALELKPWQMFILTAASWVTISGFASLPLVLGAPQLTFTNAVFESVSAITTTGSTILVGIEHFSDGLKLWRGLMQWMGGIGIIVMGIAILPFLKVGGMRLFHTESSDWSDKVMPRTGGIAKATLTIYVSLTLVAIGSYWFGGMTLLDATVHGMTSLSTGGFANSDASFGAYSEQPWLLWMASFFMLSGALPFVLYIRFIRGSRSALWNDQQVLGLLKLLMAAILLLSVWRITQGDNWFESLTHVTFNIISVVTTTGYASDDYTQWGALPVVAFFYLTFVGGCSGSTSGGMKIFRFQIASLMLLNQLRYLIHANGVFTTRYNHQPVTSDISRSVVAFSFFFFITIAALALSLSALGLDLVTALSGAATAVTNVGPGLGDIIGPAGNFAPLPDAAKWLLCIGMLMGRLEILTVVVLLTPMFWRR</sequence>
<feature type="transmembrane region" description="Helical" evidence="12">
    <location>
        <begin position="219"/>
        <end position="240"/>
    </location>
</feature>
<reference evidence="13 14" key="1">
    <citation type="journal article" date="2013" name="Genome Announc.">
        <title>Draft Genome of the Marine Gammaproteobacterium Halomonas titanicae.</title>
        <authorList>
            <person name="Sanchez-Porro C."/>
            <person name="de la Haba R.R."/>
            <person name="Cruz-Hernandez N."/>
            <person name="Gonzalez J.M."/>
            <person name="Reyes-Guirao C."/>
            <person name="Navarro-Sampedro L."/>
            <person name="Carballo M."/>
            <person name="Ventosa A."/>
        </authorList>
    </citation>
    <scope>NUCLEOTIDE SEQUENCE [LARGE SCALE GENOMIC DNA]</scope>
    <source>
        <strain evidence="13 14">BH1</strain>
    </source>
</reference>
<evidence type="ECO:0000256" key="7">
    <source>
        <dbReference type="ARBA" id="ARBA00022989"/>
    </source>
</evidence>
<accession>L9UB30</accession>
<dbReference type="Proteomes" id="UP000011651">
    <property type="component" value="Unassembled WGS sequence"/>
</dbReference>
<dbReference type="AlphaFoldDB" id="L9UB30"/>
<feature type="transmembrane region" description="Helical" evidence="12">
    <location>
        <begin position="433"/>
        <end position="454"/>
    </location>
</feature>
<dbReference type="InterPro" id="IPR003445">
    <property type="entry name" value="Cat_transpt"/>
</dbReference>
<feature type="binding site" evidence="11">
    <location>
        <position position="355"/>
    </location>
    <ligand>
        <name>K(+)</name>
        <dbReference type="ChEBI" id="CHEBI:29103"/>
    </ligand>
</feature>
<feature type="transmembrane region" description="Helical" evidence="12">
    <location>
        <begin position="110"/>
        <end position="131"/>
    </location>
</feature>
<gene>
    <name evidence="13" type="ORF">HALTITAN_1410</name>
</gene>
<feature type="transmembrane region" description="Helical" evidence="12">
    <location>
        <begin position="492"/>
        <end position="520"/>
    </location>
</feature>
<keyword evidence="7 12" id="KW-1133">Transmembrane helix</keyword>
<feature type="binding site" evidence="11">
    <location>
        <position position="472"/>
    </location>
    <ligand>
        <name>K(+)</name>
        <dbReference type="ChEBI" id="CHEBI:29103"/>
    </ligand>
</feature>
<evidence type="ECO:0000256" key="1">
    <source>
        <dbReference type="ARBA" id="ARBA00004651"/>
    </source>
</evidence>
<evidence type="ECO:0000256" key="9">
    <source>
        <dbReference type="ARBA" id="ARBA00023136"/>
    </source>
</evidence>
<evidence type="ECO:0000256" key="12">
    <source>
        <dbReference type="SAM" id="Phobius"/>
    </source>
</evidence>
<feature type="binding site" evidence="11">
    <location>
        <position position="259"/>
    </location>
    <ligand>
        <name>K(+)</name>
        <dbReference type="ChEBI" id="CHEBI:29103"/>
    </ligand>
</feature>
<dbReference type="InterPro" id="IPR004772">
    <property type="entry name" value="TrkH"/>
</dbReference>
<evidence type="ECO:0000256" key="8">
    <source>
        <dbReference type="ARBA" id="ARBA00023065"/>
    </source>
</evidence>
<evidence type="ECO:0000256" key="5">
    <source>
        <dbReference type="ARBA" id="ARBA00022692"/>
    </source>
</evidence>
<feature type="transmembrane region" description="Helical" evidence="12">
    <location>
        <begin position="173"/>
        <end position="193"/>
    </location>
</feature>
<proteinExistence type="inferred from homology"/>
<keyword evidence="6 10" id="KW-0630">Potassium</keyword>
<protein>
    <recommendedName>
        <fullName evidence="10">Trk system potassium uptake protein</fullName>
    </recommendedName>
</protein>
<evidence type="ECO:0000313" key="13">
    <source>
        <dbReference type="EMBL" id="ELY21841.1"/>
    </source>
</evidence>
<dbReference type="GO" id="GO:0046872">
    <property type="term" value="F:metal ion binding"/>
    <property type="evidence" value="ECO:0007669"/>
    <property type="project" value="UniProtKB-KW"/>
</dbReference>
<feature type="binding site" evidence="11">
    <location>
        <position position="152"/>
    </location>
    <ligand>
        <name>K(+)</name>
        <dbReference type="ChEBI" id="CHEBI:29103"/>
    </ligand>
</feature>
<name>L9UB30_9GAMM</name>
<feature type="binding site" evidence="11">
    <location>
        <position position="151"/>
    </location>
    <ligand>
        <name>K(+)</name>
        <dbReference type="ChEBI" id="CHEBI:29103"/>
    </ligand>
</feature>
<keyword evidence="5 12" id="KW-0812">Transmembrane</keyword>
<comment type="similarity">
    <text evidence="10">Belongs to the TrkH potassium transport family.</text>
</comment>
<keyword evidence="3 10" id="KW-1003">Cell membrane</keyword>
<dbReference type="PANTHER" id="PTHR32024:SF3">
    <property type="entry name" value="TRK SYSTEM POTASSIUM UPTAKE PROTEIN"/>
    <property type="match status" value="1"/>
</dbReference>
<evidence type="ECO:0000256" key="11">
    <source>
        <dbReference type="PIRSR" id="PIRSR006247-1"/>
    </source>
</evidence>
<dbReference type="PIRSF" id="PIRSF006247">
    <property type="entry name" value="TrkH"/>
    <property type="match status" value="1"/>
</dbReference>